<dbReference type="InterPro" id="IPR032466">
    <property type="entry name" value="Metal_Hydrolase"/>
</dbReference>
<keyword evidence="3 5" id="KW-0378">Hydrolase</keyword>
<dbReference type="HAMAP" id="MF_01281">
    <property type="entry name" value="MTA_SAH_deamin"/>
    <property type="match status" value="1"/>
</dbReference>
<dbReference type="Gene3D" id="3.20.20.140">
    <property type="entry name" value="Metal-dependent hydrolases"/>
    <property type="match status" value="1"/>
</dbReference>
<keyword evidence="4 5" id="KW-0862">Zinc</keyword>
<evidence type="ECO:0000313" key="7">
    <source>
        <dbReference type="EMBL" id="ABS78455.2"/>
    </source>
</evidence>
<dbReference type="GO" id="GO:0046872">
    <property type="term" value="F:metal ion binding"/>
    <property type="evidence" value="ECO:0007669"/>
    <property type="project" value="UniProtKB-KW"/>
</dbReference>
<protein>
    <recommendedName>
        <fullName evidence="5">5-methylthioadenosine/S-adenosylhomocysteine deaminase</fullName>
        <shortName evidence="5">MTA/SAH deaminase</shortName>
        <ecNumber evidence="5">3.5.4.28</ecNumber>
        <ecNumber evidence="5">3.5.4.31</ecNumber>
    </recommendedName>
</protein>
<comment type="function">
    <text evidence="5">Catalyzes the deamination of 5-methylthioadenosine and S-adenosyl-L-homocysteine into 5-methylthioinosine and S-inosyl-L-homocysteine, respectively. Is also able to deaminate adenosine.</text>
</comment>
<dbReference type="EC" id="3.5.4.31" evidence="5"/>
<sequence>MMKSPLSFADCGLARLQPVLSVNMPAYLKRRVFMENVDLLINARWLLPIAPANQILENFALAVRDEYIVDLLPQAEANKKYTADQHLELNDHVVLPGLVNAHTHTPMNLFRGLADDLQLLDWLQNHIWPAEKALINAESVRAGTRLAIAEMLRGGTTCFNDHYFFHDTIAKAASEAGMRALIGVVIMSVPTEWASDEKAYLARAQETLEKAENHSLITWALAPHAPYTVSDTAFKEIKKLAEYYDLPIHIHLHETKVEIEQGLKSYGKRPLAHLHDLGLLSQRLIAVHMTQLTSEEIKLVADTQTNIVHCPESNLKLSSGIAPIAKLVDAGVNVAIGTDGAASNNDLDLFGEMRTASFTAKVSGLDPTHLPAPEILKMATLNGAKALGLEDKIGSLEPGKFADVIAVDLSSFLTQPVFNPVSHLVYAINRLQVSDVWVAGKQLLKGGEFTQLDTEQIVKDSLKWAKKALPFKAENRLAETNAIT</sequence>
<feature type="binding site" evidence="5">
    <location>
        <position position="254"/>
    </location>
    <ligand>
        <name>substrate</name>
    </ligand>
</feature>
<dbReference type="Pfam" id="PF01979">
    <property type="entry name" value="Amidohydro_1"/>
    <property type="match status" value="1"/>
</dbReference>
<dbReference type="InterPro" id="IPR050287">
    <property type="entry name" value="MTA/SAH_deaminase"/>
</dbReference>
<dbReference type="CDD" id="cd01298">
    <property type="entry name" value="ATZ_TRZ_like"/>
    <property type="match status" value="1"/>
</dbReference>
<evidence type="ECO:0000256" key="5">
    <source>
        <dbReference type="HAMAP-Rule" id="MF_01281"/>
    </source>
</evidence>
<dbReference type="PANTHER" id="PTHR43794">
    <property type="entry name" value="AMINOHYDROLASE SSNA-RELATED"/>
    <property type="match status" value="1"/>
</dbReference>
<reference evidence="7 8" key="1">
    <citation type="journal article" date="2009" name="Infect. Immun.">
        <title>Comparative genomics reveal extensive transposon-mediated genomic plasticity and diversity among potential effector proteins within the genus Coxiella.</title>
        <authorList>
            <person name="Beare P.A."/>
            <person name="Unsworth N."/>
            <person name="Andoh M."/>
            <person name="Voth D.E."/>
            <person name="Omsland A."/>
            <person name="Gilk S.D."/>
            <person name="Williams K.P."/>
            <person name="Sobral B.W."/>
            <person name="Kupko J.J.III."/>
            <person name="Porcella S.F."/>
            <person name="Samuel J.E."/>
            <person name="Heinzen R.A."/>
        </authorList>
    </citation>
    <scope>NUCLEOTIDE SEQUENCE [LARGE SCALE GENOMIC DNA]</scope>
    <source>
        <strain evidence="7 8">Dugway 5J108-111</strain>
    </source>
</reference>
<dbReference type="EC" id="3.5.4.28" evidence="5"/>
<dbReference type="Gene3D" id="2.30.40.10">
    <property type="entry name" value="Urease, subunit C, domain 1"/>
    <property type="match status" value="1"/>
</dbReference>
<evidence type="ECO:0000313" key="8">
    <source>
        <dbReference type="Proteomes" id="UP000008555"/>
    </source>
</evidence>
<feature type="binding site" evidence="5">
    <location>
        <position position="224"/>
    </location>
    <ligand>
        <name>substrate</name>
    </ligand>
</feature>
<dbReference type="SUPFAM" id="SSF51556">
    <property type="entry name" value="Metallo-dependent hydrolases"/>
    <property type="match status" value="1"/>
</dbReference>
<dbReference type="GO" id="GO:0090614">
    <property type="term" value="F:5'-methylthioadenosine deaminase activity"/>
    <property type="evidence" value="ECO:0007669"/>
    <property type="project" value="UniProtKB-UniRule"/>
</dbReference>
<gene>
    <name evidence="5" type="primary">mtaD</name>
    <name evidence="7" type="ordered locus">CBUD_1541</name>
</gene>
<feature type="binding site" evidence="5">
    <location>
        <position position="339"/>
    </location>
    <ligand>
        <name>substrate</name>
    </ligand>
</feature>
<feature type="binding site" evidence="5">
    <location>
        <position position="339"/>
    </location>
    <ligand>
        <name>Zn(2+)</name>
        <dbReference type="ChEBI" id="CHEBI:29105"/>
    </ligand>
</feature>
<dbReference type="KEGG" id="cbd:CBUD_1541"/>
<comment type="caution">
    <text evidence="5">Lacks conserved residue(s) required for the propagation of feature annotation.</text>
</comment>
<dbReference type="RefSeq" id="WP_010957634.1">
    <property type="nucleotide sequence ID" value="NC_009727.1"/>
</dbReference>
<dbReference type="SUPFAM" id="SSF51338">
    <property type="entry name" value="Composite domain of metallo-dependent hydrolases"/>
    <property type="match status" value="1"/>
</dbReference>
<name>A9KCT9_COXBN</name>
<feature type="binding site" evidence="5">
    <location>
        <position position="131"/>
    </location>
    <ligand>
        <name>substrate</name>
    </ligand>
</feature>
<dbReference type="InterPro" id="IPR011059">
    <property type="entry name" value="Metal-dep_hydrolase_composite"/>
</dbReference>
<comment type="catalytic activity">
    <reaction evidence="5">
        <text>S-adenosyl-L-homocysteine + H2O + H(+) = S-inosyl-L-homocysteine + NH4(+)</text>
        <dbReference type="Rhea" id="RHEA:20716"/>
        <dbReference type="ChEBI" id="CHEBI:15377"/>
        <dbReference type="ChEBI" id="CHEBI:15378"/>
        <dbReference type="ChEBI" id="CHEBI:28938"/>
        <dbReference type="ChEBI" id="CHEBI:57856"/>
        <dbReference type="ChEBI" id="CHEBI:57985"/>
        <dbReference type="EC" id="3.5.4.28"/>
    </reaction>
</comment>
<accession>A9KCT9</accession>
<proteinExistence type="inferred from homology"/>
<evidence type="ECO:0000256" key="4">
    <source>
        <dbReference type="ARBA" id="ARBA00022833"/>
    </source>
</evidence>
<dbReference type="EMBL" id="CP000733">
    <property type="protein sequence ID" value="ABS78455.2"/>
    <property type="molecule type" value="Genomic_DNA"/>
</dbReference>
<dbReference type="PANTHER" id="PTHR43794:SF11">
    <property type="entry name" value="AMIDOHYDROLASE-RELATED DOMAIN-CONTAINING PROTEIN"/>
    <property type="match status" value="1"/>
</dbReference>
<comment type="cofactor">
    <cofactor evidence="5">
        <name>Zn(2+)</name>
        <dbReference type="ChEBI" id="CHEBI:29105"/>
    </cofactor>
    <text evidence="5">Binds 1 zinc ion per subunit.</text>
</comment>
<evidence type="ECO:0000256" key="1">
    <source>
        <dbReference type="ARBA" id="ARBA00006745"/>
    </source>
</evidence>
<dbReference type="FunFam" id="3.20.20.140:FF:000014">
    <property type="entry name" value="5-methylthioadenosine/S-adenosylhomocysteine deaminase"/>
    <property type="match status" value="1"/>
</dbReference>
<dbReference type="Proteomes" id="UP000008555">
    <property type="component" value="Chromosome"/>
</dbReference>
<feature type="binding site" evidence="5">
    <location>
        <position position="251"/>
    </location>
    <ligand>
        <name>Zn(2+)</name>
        <dbReference type="ChEBI" id="CHEBI:29105"/>
    </ligand>
</feature>
<dbReference type="NCBIfam" id="NF006549">
    <property type="entry name" value="PRK09045.1"/>
    <property type="match status" value="1"/>
</dbReference>
<organism evidence="7 8">
    <name type="scientific">Coxiella burnetii (strain Dugway 5J108-111)</name>
    <dbReference type="NCBI Taxonomy" id="434922"/>
    <lineage>
        <taxon>Bacteria</taxon>
        <taxon>Pseudomonadati</taxon>
        <taxon>Pseudomonadota</taxon>
        <taxon>Gammaproteobacteria</taxon>
        <taxon>Legionellales</taxon>
        <taxon>Coxiellaceae</taxon>
        <taxon>Coxiella</taxon>
    </lineage>
</organism>
<comment type="catalytic activity">
    <reaction evidence="5">
        <text>S-methyl-5'-thioadenosine + H2O + H(+) = S-methyl-5'-thioinosine + NH4(+)</text>
        <dbReference type="Rhea" id="RHEA:25025"/>
        <dbReference type="ChEBI" id="CHEBI:15377"/>
        <dbReference type="ChEBI" id="CHEBI:15378"/>
        <dbReference type="ChEBI" id="CHEBI:17509"/>
        <dbReference type="ChEBI" id="CHEBI:28938"/>
        <dbReference type="ChEBI" id="CHEBI:48595"/>
        <dbReference type="EC" id="3.5.4.31"/>
    </reaction>
</comment>
<evidence type="ECO:0000256" key="2">
    <source>
        <dbReference type="ARBA" id="ARBA00022723"/>
    </source>
</evidence>
<evidence type="ECO:0000256" key="3">
    <source>
        <dbReference type="ARBA" id="ARBA00022801"/>
    </source>
</evidence>
<dbReference type="HOGENOM" id="CLU_012358_2_1_6"/>
<feature type="binding site" evidence="5">
    <location>
        <position position="104"/>
    </location>
    <ligand>
        <name>Zn(2+)</name>
        <dbReference type="ChEBI" id="CHEBI:29105"/>
    </ligand>
</feature>
<dbReference type="GO" id="GO:0050270">
    <property type="term" value="F:S-adenosylhomocysteine deaminase activity"/>
    <property type="evidence" value="ECO:0007669"/>
    <property type="project" value="UniProtKB-UniRule"/>
</dbReference>
<dbReference type="InterPro" id="IPR023512">
    <property type="entry name" value="Deaminase_MtaD/DadD"/>
</dbReference>
<comment type="similarity">
    <text evidence="5">Belongs to the metallo-dependent hydrolases superfamily. MTA/SAH deaminase family.</text>
</comment>
<evidence type="ECO:0000259" key="6">
    <source>
        <dbReference type="Pfam" id="PF01979"/>
    </source>
</evidence>
<comment type="similarity">
    <text evidence="1">Belongs to the metallo-dependent hydrolases superfamily. ATZ/TRZ family.</text>
</comment>
<dbReference type="InterPro" id="IPR006680">
    <property type="entry name" value="Amidohydro-rel"/>
</dbReference>
<feature type="domain" description="Amidohydrolase-related" evidence="6">
    <location>
        <begin position="93"/>
        <end position="442"/>
    </location>
</feature>
<feature type="binding site" evidence="5">
    <location>
        <position position="102"/>
    </location>
    <ligand>
        <name>Zn(2+)</name>
        <dbReference type="ChEBI" id="CHEBI:29105"/>
    </ligand>
</feature>
<keyword evidence="2 5" id="KW-0479">Metal-binding</keyword>
<dbReference type="AlphaFoldDB" id="A9KCT9"/>